<feature type="region of interest" description="Disordered" evidence="1">
    <location>
        <begin position="81"/>
        <end position="122"/>
    </location>
</feature>
<sequence length="323" mass="36844">MFFVISSILTVSHLHVVLYMSSLLGLINYSDEDNSQSSSEEEVKQNGLGLVQYGVGEDEEEELNELTDAKGSDQTNVILHKPLESRLSPNPGSTSSKPSLSFHGLVRTRTESPQPKNEPDNTQVISEANFQDIQRVPILREPEYKFDEDPEYDEYLKFRELLVPKTIVGIDNYGIPGEPEDECDPDLQAKIAKWIELKNQGISFNDRLSKNKAFRNPNIYDKFVQFIELDETGSNFPSDIYDPKGFPPEAYSNEIEKLQKLRAEERSRRQQQRAEIEFVNSNSRNSTQSSTSASTSSYRPSDSRSGGRKRKSKWDVPSYETRR</sequence>
<evidence type="ECO:0000313" key="3">
    <source>
        <dbReference type="EMBL" id="KAK9711447.1"/>
    </source>
</evidence>
<dbReference type="Proteomes" id="UP001479436">
    <property type="component" value="Unassembled WGS sequence"/>
</dbReference>
<dbReference type="InterPro" id="IPR012479">
    <property type="entry name" value="SAP30BP"/>
</dbReference>
<dbReference type="EMBL" id="JASJQH010007280">
    <property type="protein sequence ID" value="KAK9711447.1"/>
    <property type="molecule type" value="Genomic_DNA"/>
</dbReference>
<accession>A0ABR2VZK0</accession>
<name>A0ABR2VZK0_9FUNG</name>
<gene>
    <name evidence="3" type="primary">SAP30BP</name>
    <name evidence="3" type="ORF">K7432_007822</name>
</gene>
<dbReference type="Pfam" id="PF07818">
    <property type="entry name" value="HCNGP"/>
    <property type="match status" value="1"/>
</dbReference>
<comment type="caution">
    <text evidence="3">The sequence shown here is derived from an EMBL/GenBank/DDBJ whole genome shotgun (WGS) entry which is preliminary data.</text>
</comment>
<protein>
    <submittedName>
        <fullName evidence="3">SAP30-binding protein</fullName>
    </submittedName>
</protein>
<feature type="compositionally biased region" description="Low complexity" evidence="1">
    <location>
        <begin position="280"/>
        <end position="304"/>
    </location>
</feature>
<feature type="compositionally biased region" description="Polar residues" evidence="1">
    <location>
        <begin position="111"/>
        <end position="122"/>
    </location>
</feature>
<feature type="compositionally biased region" description="Basic and acidic residues" evidence="1">
    <location>
        <begin position="262"/>
        <end position="276"/>
    </location>
</feature>
<keyword evidence="4" id="KW-1185">Reference proteome</keyword>
<reference evidence="3 4" key="1">
    <citation type="submission" date="2023-04" db="EMBL/GenBank/DDBJ databases">
        <title>Genome of Basidiobolus ranarum AG-B5.</title>
        <authorList>
            <person name="Stajich J.E."/>
            <person name="Carter-House D."/>
            <person name="Gryganskyi A."/>
        </authorList>
    </citation>
    <scope>NUCLEOTIDE SEQUENCE [LARGE SCALE GENOMIC DNA]</scope>
    <source>
        <strain evidence="3 4">AG-B5</strain>
    </source>
</reference>
<feature type="chain" id="PRO_5046933764" evidence="2">
    <location>
        <begin position="30"/>
        <end position="323"/>
    </location>
</feature>
<evidence type="ECO:0000256" key="1">
    <source>
        <dbReference type="SAM" id="MobiDB-lite"/>
    </source>
</evidence>
<evidence type="ECO:0000256" key="2">
    <source>
        <dbReference type="SAM" id="SignalP"/>
    </source>
</evidence>
<dbReference type="PANTHER" id="PTHR13464">
    <property type="entry name" value="TRANSCRIPTIONAL REGULATOR PROTEIN HCNGP"/>
    <property type="match status" value="1"/>
</dbReference>
<feature type="compositionally biased region" description="Polar residues" evidence="1">
    <location>
        <begin position="87"/>
        <end position="99"/>
    </location>
</feature>
<feature type="region of interest" description="Disordered" evidence="1">
    <location>
        <begin position="262"/>
        <end position="323"/>
    </location>
</feature>
<proteinExistence type="predicted"/>
<dbReference type="PANTHER" id="PTHR13464:SF0">
    <property type="entry name" value="SAP30-BINDING PROTEIN"/>
    <property type="match status" value="1"/>
</dbReference>
<keyword evidence="2" id="KW-0732">Signal</keyword>
<organism evidence="3 4">
    <name type="scientific">Basidiobolus ranarum</name>
    <dbReference type="NCBI Taxonomy" id="34480"/>
    <lineage>
        <taxon>Eukaryota</taxon>
        <taxon>Fungi</taxon>
        <taxon>Fungi incertae sedis</taxon>
        <taxon>Zoopagomycota</taxon>
        <taxon>Entomophthoromycotina</taxon>
        <taxon>Basidiobolomycetes</taxon>
        <taxon>Basidiobolales</taxon>
        <taxon>Basidiobolaceae</taxon>
        <taxon>Basidiobolus</taxon>
    </lineage>
</organism>
<evidence type="ECO:0000313" key="4">
    <source>
        <dbReference type="Proteomes" id="UP001479436"/>
    </source>
</evidence>
<feature type="signal peptide" evidence="2">
    <location>
        <begin position="1"/>
        <end position="29"/>
    </location>
</feature>